<feature type="compositionally biased region" description="Basic and acidic residues" evidence="10">
    <location>
        <begin position="735"/>
        <end position="747"/>
    </location>
</feature>
<feature type="region of interest" description="Disordered" evidence="10">
    <location>
        <begin position="360"/>
        <end position="428"/>
    </location>
</feature>
<dbReference type="SUPFAM" id="SSF47769">
    <property type="entry name" value="SAM/Pointed domain"/>
    <property type="match status" value="1"/>
</dbReference>
<evidence type="ECO:0000313" key="15">
    <source>
        <dbReference type="Proteomes" id="UP000070168"/>
    </source>
</evidence>
<dbReference type="GO" id="GO:0016887">
    <property type="term" value="F:ATP hydrolysis activity"/>
    <property type="evidence" value="ECO:0007669"/>
    <property type="project" value="InterPro"/>
</dbReference>
<dbReference type="InterPro" id="IPR001650">
    <property type="entry name" value="Helicase_C-like"/>
</dbReference>
<dbReference type="InterPro" id="IPR038718">
    <property type="entry name" value="SNF2-like_sf"/>
</dbReference>
<feature type="compositionally biased region" description="Basic and acidic residues" evidence="10">
    <location>
        <begin position="1113"/>
        <end position="1133"/>
    </location>
</feature>
<dbReference type="SMART" id="SM00487">
    <property type="entry name" value="DEXDc"/>
    <property type="match status" value="1"/>
</dbReference>
<dbReference type="EMBL" id="LHQR01000048">
    <property type="protein sequence ID" value="KXG49774.1"/>
    <property type="molecule type" value="Genomic_DNA"/>
</dbReference>
<comment type="similarity">
    <text evidence="2">Belongs to the SNF2/RAD54 helicase family.</text>
</comment>
<evidence type="ECO:0000256" key="4">
    <source>
        <dbReference type="ARBA" id="ARBA00022801"/>
    </source>
</evidence>
<evidence type="ECO:0000256" key="10">
    <source>
        <dbReference type="SAM" id="MobiDB-lite"/>
    </source>
</evidence>
<dbReference type="Gene3D" id="1.10.150.50">
    <property type="entry name" value="Transcription Factor, Ets-1"/>
    <property type="match status" value="1"/>
</dbReference>
<keyword evidence="6" id="KW-0067">ATP-binding</keyword>
<comment type="caution">
    <text evidence="14">The sequence shown here is derived from an EMBL/GenBank/DDBJ whole genome shotgun (WGS) entry which is preliminary data.</text>
</comment>
<dbReference type="PANTHER" id="PTHR45797">
    <property type="entry name" value="RAD54-LIKE"/>
    <property type="match status" value="1"/>
</dbReference>
<feature type="domain" description="Helicase C-terminal" evidence="13">
    <location>
        <begin position="1179"/>
        <end position="1338"/>
    </location>
</feature>
<dbReference type="OrthoDB" id="2020972at2759"/>
<dbReference type="PROSITE" id="PS50105">
    <property type="entry name" value="SAM_DOMAIN"/>
    <property type="match status" value="1"/>
</dbReference>
<sequence length="1411" mass="158757">MSLAKDPQDWTVDEIVTFICHDKPGDWSYNLASPDLVALESSLRENSISGSSFLEITDDHVKELGVKAIAQRQYILKASKWLQRRSTKFQLEQQQPPPNAHPEEQQLSLECLDDPINATPLLDNPANNASLDVPINPTVSLDIPSDLSPLPAGPSPAKTGEKRPRRMEPTIVEQPPTSSPLKIGLAHELPDPTPAVGQEDFFDYLAKAYPPNDADVLPFFGESSSESEYDTDSREEMEEDEGQPRPDTPLDTSETLEDAEFNEIVDEYISARKTYFDEIRLPKELPKGFQIWINGQQLPNMKNRISTRLAHLEKRCQDLRQALAEAQHSSRSSLLQACACLDATVVDIFLDKWKFSVLEQPTPPPKVARPPRTLRPAKPDVNLDGEETLSSDSTSDVDSDSVYDTGEEAEDESSEQSEDSDLADFISDPEDGVAARDKEVSLPRAAVQGGPFRDYSSDEDLSHLFYKEENYEPPVAKRRRLERDSVHQDDSTSLLTPMTILPFDRDVALPSKECEAKTQIEENTYPINPMGRQTLESMVSTSDNDSGTDEAVRLFDDVSHMEWPSMEESGNRLHLLAKALLALPKHRVNQISTLLVDYMPWDYPEFTRDALKNMEKSIPAMAGVDPDESHCIMLMTTMFLSWINVTRIPSGGVPENQIKTALAAMEEDLGEDQISPFFESLNDLVKGYRKWQASRSHVRSNEQEPPQHQLPKRKRMAPSMTLNRAQKAGQQRQARQNEAKRALRSRVDYEHLPAKPVSFRDPVIEIDPFIGSQIQPHQLHGVQFMFREIVENKRPEGCLLAHTMGLGKTMQVISLLITISTAGASQNPAIRAQIPEELRQLKTLILCPASLIQNWCREFEIWSPDDHNLGKVRPILAKYSNMIPDRTEEIRAWNDEGGVLIISYEMFRILTGNNVGQNEDPQKQSINEYVKSLLLESPNLVVADEAQVLRNNTTKLAQTTCRIRTRKRIALSGTPLSNGLKDYYWMVEWIAPGYLGPFADFNDTFIVPIENGSHIESTRADRREALQRQELFLRIIDPKVQRADMSVLANKLPPKYEFSVYFELTDFQKSAYNLVIEGIPQGKTANVSSKLLSWLSPIKLCCNHPALLKENLETRATKSVPERPRSPSVDDHGLNSSLDATSEAVTLPRSTVSELDDLCSKVPNLLDPSLSSRVMILNEIINHAIAVGDKVLVFSSSIPTLHYLAKLMDITQRKYHLLHGTVATVDRHEIIRKFNHDNSIHVFFVSTKAGGIGLNIHAANRVVIFDFLFNPTCEEQAVGRAHRIGQTKPVFVYRLIAGGTIEEKMYGKTVFKSQLAGRLLDDKHIARMGSKAEDKYLIPWQESSQKGGIDELASEKDAGMMERLRSKCAESILSIKLCGDELDPEDMLTVAEQQSVAEQLERRRQLRSAFQ</sequence>
<dbReference type="InterPro" id="IPR027417">
    <property type="entry name" value="P-loop_NTPase"/>
</dbReference>
<evidence type="ECO:0000259" key="13">
    <source>
        <dbReference type="PROSITE" id="PS51194"/>
    </source>
</evidence>
<dbReference type="InterPro" id="IPR049730">
    <property type="entry name" value="SNF2/RAD54-like_C"/>
</dbReference>
<dbReference type="PROSITE" id="PS51194">
    <property type="entry name" value="HELICASE_CTER"/>
    <property type="match status" value="1"/>
</dbReference>
<keyword evidence="15" id="KW-1185">Reference proteome</keyword>
<dbReference type="PANTHER" id="PTHR45797:SF1">
    <property type="entry name" value="HELICASE ARIP4"/>
    <property type="match status" value="1"/>
</dbReference>
<reference evidence="14 15" key="1">
    <citation type="journal article" date="2016" name="BMC Genomics">
        <title>Genome sequencing and secondary metabolism of the postharvest pathogen Penicillium griseofulvum.</title>
        <authorList>
            <person name="Banani H."/>
            <person name="Marcet-Houben M."/>
            <person name="Ballester A.R."/>
            <person name="Abbruscato P."/>
            <person name="Gonzalez-Candelas L."/>
            <person name="Gabaldon T."/>
            <person name="Spadaro D."/>
        </authorList>
    </citation>
    <scope>NUCLEOTIDE SEQUENCE [LARGE SCALE GENOMIC DNA]</scope>
    <source>
        <strain evidence="14 15">PG3</strain>
    </source>
</reference>
<evidence type="ECO:0000256" key="1">
    <source>
        <dbReference type="ARBA" id="ARBA00004123"/>
    </source>
</evidence>
<evidence type="ECO:0000313" key="14">
    <source>
        <dbReference type="EMBL" id="KXG49774.1"/>
    </source>
</evidence>
<dbReference type="SMART" id="SM00490">
    <property type="entry name" value="HELICc"/>
    <property type="match status" value="1"/>
</dbReference>
<dbReference type="Gene3D" id="3.40.50.10810">
    <property type="entry name" value="Tandem AAA-ATPase domain"/>
    <property type="match status" value="1"/>
</dbReference>
<dbReference type="InterPro" id="IPR044574">
    <property type="entry name" value="ARIP4-like"/>
</dbReference>
<comment type="subcellular location">
    <subcellularLocation>
        <location evidence="1">Nucleus</location>
    </subcellularLocation>
</comment>
<evidence type="ECO:0000256" key="8">
    <source>
        <dbReference type="ARBA" id="ARBA00023242"/>
    </source>
</evidence>
<evidence type="ECO:0000259" key="12">
    <source>
        <dbReference type="PROSITE" id="PS51192"/>
    </source>
</evidence>
<feature type="region of interest" description="Disordered" evidence="10">
    <location>
        <begin position="217"/>
        <end position="257"/>
    </location>
</feature>
<evidence type="ECO:0000256" key="9">
    <source>
        <dbReference type="SAM" id="Coils"/>
    </source>
</evidence>
<protein>
    <submittedName>
        <fullName evidence="14">SNF2-related protein</fullName>
    </submittedName>
</protein>
<dbReference type="RefSeq" id="XP_040648310.1">
    <property type="nucleotide sequence ID" value="XM_040793455.1"/>
</dbReference>
<keyword evidence="5" id="KW-0347">Helicase</keyword>
<feature type="region of interest" description="Disordered" evidence="10">
    <location>
        <begin position="694"/>
        <end position="747"/>
    </location>
</feature>
<dbReference type="STRING" id="5078.A0A135LLG8"/>
<dbReference type="Pfam" id="PF24580">
    <property type="entry name" value="DUF7607"/>
    <property type="match status" value="1"/>
</dbReference>
<feature type="region of interest" description="Disordered" evidence="10">
    <location>
        <begin position="142"/>
        <end position="166"/>
    </location>
</feature>
<keyword evidence="9" id="KW-0175">Coiled coil</keyword>
<feature type="domain" description="Helicase ATP-binding" evidence="12">
    <location>
        <begin position="789"/>
        <end position="993"/>
    </location>
</feature>
<dbReference type="InterPro" id="IPR013761">
    <property type="entry name" value="SAM/pointed_sf"/>
</dbReference>
<evidence type="ECO:0000256" key="7">
    <source>
        <dbReference type="ARBA" id="ARBA00023125"/>
    </source>
</evidence>
<accession>A0A135LLG8</accession>
<dbReference type="OMA" id="ACACLDP"/>
<dbReference type="InterPro" id="IPR001660">
    <property type="entry name" value="SAM"/>
</dbReference>
<dbReference type="InterPro" id="IPR014001">
    <property type="entry name" value="Helicase_ATP-bd"/>
</dbReference>
<dbReference type="PROSITE" id="PS51192">
    <property type="entry name" value="HELICASE_ATP_BIND_1"/>
    <property type="match status" value="1"/>
</dbReference>
<keyword evidence="3" id="KW-0547">Nucleotide-binding</keyword>
<evidence type="ECO:0000256" key="3">
    <source>
        <dbReference type="ARBA" id="ARBA00022741"/>
    </source>
</evidence>
<dbReference type="Pfam" id="PF00176">
    <property type="entry name" value="SNF2-rel_dom"/>
    <property type="match status" value="1"/>
</dbReference>
<dbReference type="GO" id="GO:0005524">
    <property type="term" value="F:ATP binding"/>
    <property type="evidence" value="ECO:0007669"/>
    <property type="project" value="UniProtKB-KW"/>
</dbReference>
<dbReference type="InterPro" id="IPR000330">
    <property type="entry name" value="SNF2_N"/>
</dbReference>
<dbReference type="CDD" id="cd18007">
    <property type="entry name" value="DEXHc_ATRX-like"/>
    <property type="match status" value="1"/>
</dbReference>
<dbReference type="SUPFAM" id="SSF52540">
    <property type="entry name" value="P-loop containing nucleoside triphosphate hydrolases"/>
    <property type="match status" value="2"/>
</dbReference>
<dbReference type="GeneID" id="63708755"/>
<keyword evidence="4" id="KW-0378">Hydrolase</keyword>
<evidence type="ECO:0000256" key="2">
    <source>
        <dbReference type="ARBA" id="ARBA00007025"/>
    </source>
</evidence>
<proteinExistence type="inferred from homology"/>
<name>A0A135LLG8_PENPA</name>
<dbReference type="GO" id="GO:0004386">
    <property type="term" value="F:helicase activity"/>
    <property type="evidence" value="ECO:0007669"/>
    <property type="project" value="UniProtKB-KW"/>
</dbReference>
<dbReference type="Pfam" id="PF00271">
    <property type="entry name" value="Helicase_C"/>
    <property type="match status" value="1"/>
</dbReference>
<keyword evidence="7" id="KW-0238">DNA-binding</keyword>
<evidence type="ECO:0000259" key="11">
    <source>
        <dbReference type="PROSITE" id="PS50105"/>
    </source>
</evidence>
<evidence type="ECO:0000256" key="6">
    <source>
        <dbReference type="ARBA" id="ARBA00022840"/>
    </source>
</evidence>
<dbReference type="InterPro" id="IPR056026">
    <property type="entry name" value="DUF7607"/>
</dbReference>
<dbReference type="GO" id="GO:0005634">
    <property type="term" value="C:nucleus"/>
    <property type="evidence" value="ECO:0007669"/>
    <property type="project" value="UniProtKB-SubCell"/>
</dbReference>
<dbReference type="Proteomes" id="UP000070168">
    <property type="component" value="Unassembled WGS sequence"/>
</dbReference>
<organism evidence="14 15">
    <name type="scientific">Penicillium patulum</name>
    <name type="common">Penicillium griseofulvum</name>
    <dbReference type="NCBI Taxonomy" id="5078"/>
    <lineage>
        <taxon>Eukaryota</taxon>
        <taxon>Fungi</taxon>
        <taxon>Dikarya</taxon>
        <taxon>Ascomycota</taxon>
        <taxon>Pezizomycotina</taxon>
        <taxon>Eurotiomycetes</taxon>
        <taxon>Eurotiomycetidae</taxon>
        <taxon>Eurotiales</taxon>
        <taxon>Aspergillaceae</taxon>
        <taxon>Penicillium</taxon>
    </lineage>
</organism>
<keyword evidence="8" id="KW-0539">Nucleus</keyword>
<feature type="region of interest" description="Disordered" evidence="10">
    <location>
        <begin position="1113"/>
        <end position="1136"/>
    </location>
</feature>
<feature type="coiled-coil region" evidence="9">
    <location>
        <begin position="302"/>
        <end position="329"/>
    </location>
</feature>
<gene>
    <name evidence="14" type="ORF">PGRI_057420</name>
</gene>
<dbReference type="GO" id="GO:0003677">
    <property type="term" value="F:DNA binding"/>
    <property type="evidence" value="ECO:0007669"/>
    <property type="project" value="UniProtKB-KW"/>
</dbReference>
<feature type="compositionally biased region" description="Acidic residues" evidence="10">
    <location>
        <begin position="383"/>
        <end position="428"/>
    </location>
</feature>
<dbReference type="Gene3D" id="3.40.50.300">
    <property type="entry name" value="P-loop containing nucleotide triphosphate hydrolases"/>
    <property type="match status" value="1"/>
</dbReference>
<evidence type="ECO:0000256" key="5">
    <source>
        <dbReference type="ARBA" id="ARBA00022806"/>
    </source>
</evidence>
<feature type="domain" description="SAM" evidence="11">
    <location>
        <begin position="10"/>
        <end position="85"/>
    </location>
</feature>
<feature type="compositionally biased region" description="Low complexity" evidence="10">
    <location>
        <begin position="724"/>
        <end position="734"/>
    </location>
</feature>
<feature type="compositionally biased region" description="Acidic residues" evidence="10">
    <location>
        <begin position="225"/>
        <end position="241"/>
    </location>
</feature>
<dbReference type="CDD" id="cd18793">
    <property type="entry name" value="SF2_C_SNF"/>
    <property type="match status" value="1"/>
</dbReference>